<dbReference type="Gene3D" id="1.10.3470.10">
    <property type="entry name" value="ABC transporter involved in vitamin B12 uptake, BtuC"/>
    <property type="match status" value="1"/>
</dbReference>
<comment type="similarity">
    <text evidence="2">Belongs to the binding-protein-dependent transport system permease family. FecCD subfamily.</text>
</comment>
<evidence type="ECO:0000256" key="3">
    <source>
        <dbReference type="ARBA" id="ARBA00022448"/>
    </source>
</evidence>
<evidence type="ECO:0000256" key="4">
    <source>
        <dbReference type="ARBA" id="ARBA00022475"/>
    </source>
</evidence>
<evidence type="ECO:0000256" key="6">
    <source>
        <dbReference type="ARBA" id="ARBA00022989"/>
    </source>
</evidence>
<keyword evidence="4" id="KW-1003">Cell membrane</keyword>
<evidence type="ECO:0000256" key="7">
    <source>
        <dbReference type="ARBA" id="ARBA00023136"/>
    </source>
</evidence>
<dbReference type="InterPro" id="IPR000522">
    <property type="entry name" value="ABC_transptr_permease_BtuC"/>
</dbReference>
<dbReference type="Proteomes" id="UP001177080">
    <property type="component" value="Unassembled WGS sequence"/>
</dbReference>
<feature type="transmembrane region" description="Helical" evidence="8">
    <location>
        <begin position="143"/>
        <end position="164"/>
    </location>
</feature>
<feature type="transmembrane region" description="Helical" evidence="8">
    <location>
        <begin position="54"/>
        <end position="74"/>
    </location>
</feature>
<organism evidence="9 10">
    <name type="scientific">Shinella curvata</name>
    <dbReference type="NCBI Taxonomy" id="1817964"/>
    <lineage>
        <taxon>Bacteria</taxon>
        <taxon>Pseudomonadati</taxon>
        <taxon>Pseudomonadota</taxon>
        <taxon>Alphaproteobacteria</taxon>
        <taxon>Hyphomicrobiales</taxon>
        <taxon>Rhizobiaceae</taxon>
        <taxon>Shinella</taxon>
    </lineage>
</organism>
<keyword evidence="5 8" id="KW-0812">Transmembrane</keyword>
<dbReference type="PANTHER" id="PTHR30472">
    <property type="entry name" value="FERRIC ENTEROBACTIN TRANSPORT SYSTEM PERMEASE PROTEIN"/>
    <property type="match status" value="1"/>
</dbReference>
<evidence type="ECO:0000313" key="9">
    <source>
        <dbReference type="EMBL" id="MDO6120406.1"/>
    </source>
</evidence>
<protein>
    <submittedName>
        <fullName evidence="9">Iron chelate uptake ABC transporter family permease subunit</fullName>
    </submittedName>
</protein>
<keyword evidence="7 8" id="KW-0472">Membrane</keyword>
<comment type="caution">
    <text evidence="9">The sequence shown here is derived from an EMBL/GenBank/DDBJ whole genome shotgun (WGS) entry which is preliminary data.</text>
</comment>
<name>A0ABT8X9Q4_9HYPH</name>
<accession>A0ABT8X9Q4</accession>
<evidence type="ECO:0000256" key="5">
    <source>
        <dbReference type="ARBA" id="ARBA00022692"/>
    </source>
</evidence>
<gene>
    <name evidence="9" type="ORF">GB928_004345</name>
</gene>
<dbReference type="SUPFAM" id="SSF81345">
    <property type="entry name" value="ABC transporter involved in vitamin B12 uptake, BtuC"/>
    <property type="match status" value="1"/>
</dbReference>
<evidence type="ECO:0000256" key="1">
    <source>
        <dbReference type="ARBA" id="ARBA00004651"/>
    </source>
</evidence>
<dbReference type="InterPro" id="IPR037294">
    <property type="entry name" value="ABC_BtuC-like"/>
</dbReference>
<keyword evidence="10" id="KW-1185">Reference proteome</keyword>
<dbReference type="RefSeq" id="WP_244762134.1">
    <property type="nucleotide sequence ID" value="NZ_JALJCJ010000004.1"/>
</dbReference>
<comment type="subcellular location">
    <subcellularLocation>
        <location evidence="1">Cell membrane</location>
        <topology evidence="1">Multi-pass membrane protein</topology>
    </subcellularLocation>
</comment>
<feature type="transmembrane region" description="Helical" evidence="8">
    <location>
        <begin position="303"/>
        <end position="322"/>
    </location>
</feature>
<feature type="transmembrane region" description="Helical" evidence="8">
    <location>
        <begin position="113"/>
        <end position="131"/>
    </location>
</feature>
<dbReference type="CDD" id="cd06550">
    <property type="entry name" value="TM_ABC_iron-siderophores_like"/>
    <property type="match status" value="1"/>
</dbReference>
<dbReference type="Pfam" id="PF01032">
    <property type="entry name" value="FecCD"/>
    <property type="match status" value="1"/>
</dbReference>
<proteinExistence type="inferred from homology"/>
<dbReference type="EMBL" id="WHSC02000002">
    <property type="protein sequence ID" value="MDO6120406.1"/>
    <property type="molecule type" value="Genomic_DNA"/>
</dbReference>
<reference evidence="9" key="1">
    <citation type="submission" date="2022-04" db="EMBL/GenBank/DDBJ databases">
        <title>Shinella lacus sp. nov., a novel member of the genus Shinella from water.</title>
        <authorList>
            <person name="Deng Y."/>
        </authorList>
    </citation>
    <scope>NUCLEOTIDE SEQUENCE</scope>
    <source>
        <strain evidence="9">JCM 31239</strain>
    </source>
</reference>
<feature type="transmembrane region" description="Helical" evidence="8">
    <location>
        <begin position="86"/>
        <end position="107"/>
    </location>
</feature>
<feature type="transmembrane region" description="Helical" evidence="8">
    <location>
        <begin position="184"/>
        <end position="209"/>
    </location>
</feature>
<keyword evidence="3" id="KW-0813">Transport</keyword>
<dbReference type="PANTHER" id="PTHR30472:SF1">
    <property type="entry name" value="FE(3+) DICITRATE TRANSPORT SYSTEM PERMEASE PROTEIN FECC-RELATED"/>
    <property type="match status" value="1"/>
</dbReference>
<evidence type="ECO:0000256" key="8">
    <source>
        <dbReference type="SAM" id="Phobius"/>
    </source>
</evidence>
<evidence type="ECO:0000256" key="2">
    <source>
        <dbReference type="ARBA" id="ARBA00007935"/>
    </source>
</evidence>
<sequence length="327" mass="33337">MPLALAMLGLMLVALSITSLMLGARPIALSAVRDAFLHYDPGMTDHIVVRQYRLPRTILCLLCGAAFGTAGALIQASTRNPLADPGILGVNAGAAFAVILAVGVFSFASITAYVWFALAGAAMAGLLVYTIGASAGGATPVRLLLSGVAISAVLGGIGSSVTLLDPQAFDSLRHWQVGTVAGRNLAVAATVAPFIMAGLLLALIAAPALNAAALGDDTARALGLNLSSLRITVILSVTLLAGAATAATGPISFIGLMMPYAARWIAGSDQRRIIPLTMLCSVNLLLAADIAGRLIIYPDELDAGIVVAFLGAPVLIMLARSARTKTL</sequence>
<feature type="transmembrane region" description="Helical" evidence="8">
    <location>
        <begin position="273"/>
        <end position="297"/>
    </location>
</feature>
<keyword evidence="6 8" id="KW-1133">Transmembrane helix</keyword>
<evidence type="ECO:0000313" key="10">
    <source>
        <dbReference type="Proteomes" id="UP001177080"/>
    </source>
</evidence>